<proteinExistence type="predicted"/>
<accession>A0A6C2U238</accession>
<gene>
    <name evidence="1" type="ORF">PDESU_02589</name>
</gene>
<evidence type="ECO:0000313" key="1">
    <source>
        <dbReference type="EMBL" id="VGO14032.1"/>
    </source>
</evidence>
<organism evidence="1 2">
    <name type="scientific">Pontiella desulfatans</name>
    <dbReference type="NCBI Taxonomy" id="2750659"/>
    <lineage>
        <taxon>Bacteria</taxon>
        <taxon>Pseudomonadati</taxon>
        <taxon>Kiritimatiellota</taxon>
        <taxon>Kiritimatiellia</taxon>
        <taxon>Kiritimatiellales</taxon>
        <taxon>Pontiellaceae</taxon>
        <taxon>Pontiella</taxon>
    </lineage>
</organism>
<dbReference type="Proteomes" id="UP000366872">
    <property type="component" value="Unassembled WGS sequence"/>
</dbReference>
<evidence type="ECO:0000313" key="2">
    <source>
        <dbReference type="Proteomes" id="UP000366872"/>
    </source>
</evidence>
<dbReference type="AlphaFoldDB" id="A0A6C2U238"/>
<sequence>MYNPIQGGSWDRVPAKVRDFKKTSKKLYAKIEPRHWASGKLCPEMVMEEAIVLDGSVARISFRMSYAGEDQGEARHQELPAVFIDGALPNFFYEKAGVLTNEAPRILAENGREGVDGLGLGASTSEWVAYLDDDGWGVGIYTPGTTEFTAYRARGDGTTGEKGSACSYVAPLRTFSLTKGLEVKYDVYLTIGTLDEIKGRFEKLKQ</sequence>
<name>A0A6C2U238_PONDE</name>
<protein>
    <submittedName>
        <fullName evidence="1">Uncharacterized protein</fullName>
    </submittedName>
</protein>
<reference evidence="1 2" key="1">
    <citation type="submission" date="2019-04" db="EMBL/GenBank/DDBJ databases">
        <authorList>
            <person name="Van Vliet M D."/>
        </authorList>
    </citation>
    <scope>NUCLEOTIDE SEQUENCE [LARGE SCALE GENOMIC DNA]</scope>
    <source>
        <strain evidence="1 2">F1</strain>
    </source>
</reference>
<keyword evidence="2" id="KW-1185">Reference proteome</keyword>
<dbReference type="EMBL" id="CAAHFG010000001">
    <property type="protein sequence ID" value="VGO14032.1"/>
    <property type="molecule type" value="Genomic_DNA"/>
</dbReference>
<dbReference type="RefSeq" id="WP_136079558.1">
    <property type="nucleotide sequence ID" value="NZ_CAAHFG010000001.1"/>
</dbReference>